<dbReference type="EMBL" id="JAADJZ010000011">
    <property type="protein sequence ID" value="KAF2871371.1"/>
    <property type="molecule type" value="Genomic_DNA"/>
</dbReference>
<organism evidence="2 3">
    <name type="scientific">Massariosphaeria phaeospora</name>
    <dbReference type="NCBI Taxonomy" id="100035"/>
    <lineage>
        <taxon>Eukaryota</taxon>
        <taxon>Fungi</taxon>
        <taxon>Dikarya</taxon>
        <taxon>Ascomycota</taxon>
        <taxon>Pezizomycotina</taxon>
        <taxon>Dothideomycetes</taxon>
        <taxon>Pleosporomycetidae</taxon>
        <taxon>Pleosporales</taxon>
        <taxon>Pleosporales incertae sedis</taxon>
        <taxon>Massariosphaeria</taxon>
    </lineage>
</organism>
<dbReference type="AlphaFoldDB" id="A0A7C8I977"/>
<gene>
    <name evidence="2" type="ORF">BDV95DRAFT_594489</name>
</gene>
<keyword evidence="3" id="KW-1185">Reference proteome</keyword>
<name>A0A7C8I977_9PLEO</name>
<feature type="region of interest" description="Disordered" evidence="1">
    <location>
        <begin position="192"/>
        <end position="231"/>
    </location>
</feature>
<evidence type="ECO:0000313" key="2">
    <source>
        <dbReference type="EMBL" id="KAF2871371.1"/>
    </source>
</evidence>
<sequence>MDGVYAKLTSANQSRDKLLADMRDDLVASQPLLADLKSDVSSLHTANKHTNRYLAAVKNDVTALQTASKSTDQSLADLKCDIASLHSPGDVVGHLKDLKRSMEGLQSPAGVNHLADLKRDIAGLQSPGELVGHLEHTKRSVDVLQSPMGVVGYLEDIKHSIDGLQSPVEVIDHLAFLKCGVDSLHALQAARVPDSSRDNTITSSFGSQQTAPQGNKRKRSRNSEDSLDPTHVINVDGLSTLIWFVDGDGESVVPDNIPDAAADAARESATQFRSEFPGYRRICIWRKGKYFSLVQVIDMCTKSIKDQNVALNMTKGRAIASLSTHLIDNV</sequence>
<protein>
    <submittedName>
        <fullName evidence="2">Uncharacterized protein</fullName>
    </submittedName>
</protein>
<comment type="caution">
    <text evidence="2">The sequence shown here is derived from an EMBL/GenBank/DDBJ whole genome shotgun (WGS) entry which is preliminary data.</text>
</comment>
<accession>A0A7C8I977</accession>
<evidence type="ECO:0000256" key="1">
    <source>
        <dbReference type="SAM" id="MobiDB-lite"/>
    </source>
</evidence>
<feature type="compositionally biased region" description="Polar residues" evidence="1">
    <location>
        <begin position="198"/>
        <end position="213"/>
    </location>
</feature>
<proteinExistence type="predicted"/>
<evidence type="ECO:0000313" key="3">
    <source>
        <dbReference type="Proteomes" id="UP000481861"/>
    </source>
</evidence>
<reference evidence="2 3" key="1">
    <citation type="submission" date="2020-01" db="EMBL/GenBank/DDBJ databases">
        <authorList>
            <consortium name="DOE Joint Genome Institute"/>
            <person name="Haridas S."/>
            <person name="Albert R."/>
            <person name="Binder M."/>
            <person name="Bloem J."/>
            <person name="Labutti K."/>
            <person name="Salamov A."/>
            <person name="Andreopoulos B."/>
            <person name="Baker S.E."/>
            <person name="Barry K."/>
            <person name="Bills G."/>
            <person name="Bluhm B.H."/>
            <person name="Cannon C."/>
            <person name="Castanera R."/>
            <person name="Culley D.E."/>
            <person name="Daum C."/>
            <person name="Ezra D."/>
            <person name="Gonzalez J.B."/>
            <person name="Henrissat B."/>
            <person name="Kuo A."/>
            <person name="Liang C."/>
            <person name="Lipzen A."/>
            <person name="Lutzoni F."/>
            <person name="Magnuson J."/>
            <person name="Mondo S."/>
            <person name="Nolan M."/>
            <person name="Ohm R."/>
            <person name="Pangilinan J."/>
            <person name="Park H.-J.H."/>
            <person name="Ramirez L."/>
            <person name="Alfaro M."/>
            <person name="Sun H."/>
            <person name="Tritt A."/>
            <person name="Yoshinaga Y."/>
            <person name="Zwiers L.-H.L."/>
            <person name="Turgeon B.G."/>
            <person name="Goodwin S.B."/>
            <person name="Spatafora J.W."/>
            <person name="Crous P.W."/>
            <person name="Grigoriev I.V."/>
        </authorList>
    </citation>
    <scope>NUCLEOTIDE SEQUENCE [LARGE SCALE GENOMIC DNA]</scope>
    <source>
        <strain evidence="2 3">CBS 611.86</strain>
    </source>
</reference>
<dbReference type="Proteomes" id="UP000481861">
    <property type="component" value="Unassembled WGS sequence"/>
</dbReference>